<feature type="domain" description="NADP-dependent oxidoreductase" evidence="2">
    <location>
        <begin position="6"/>
        <end position="297"/>
    </location>
</feature>
<dbReference type="Proteomes" id="UP000199514">
    <property type="component" value="Unassembled WGS sequence"/>
</dbReference>
<protein>
    <submittedName>
        <fullName evidence="3">Predicted oxidoreductase</fullName>
    </submittedName>
</protein>
<dbReference type="GO" id="GO:0005829">
    <property type="term" value="C:cytosol"/>
    <property type="evidence" value="ECO:0007669"/>
    <property type="project" value="TreeGrafter"/>
</dbReference>
<evidence type="ECO:0000256" key="1">
    <source>
        <dbReference type="ARBA" id="ARBA00023002"/>
    </source>
</evidence>
<keyword evidence="1" id="KW-0560">Oxidoreductase</keyword>
<gene>
    <name evidence="3" type="ORF">SAMN05421780_101319</name>
</gene>
<sequence>MTKIPKIALGTWSWGAGFAGSDQVFGNNLSVEELQPVFKTAIESGLNLWDTALVYGMGSSEKALGEFVKQYPREELILSTKFTPQLAKEVENPIEEMLNSSLDNLGTDFVDFYWIHNPVGAPNWVAGMIPLLKSGKIKQIGVSNHNLAQIKEANDILATEGFKISAVQNHYSLLYRFSEDTGILDYCNENGIIFFSYMVLEQGALSGNYNTQNPLPENSDRGKIYNKILPQLEELMNAIREIGDSKNASVAQIVMAWAIAKNTLPIIGVTKIKQVEDAVKATTILLSQEEMERIEILAAQANVDTKASWEKLMS</sequence>
<proteinExistence type="predicted"/>
<evidence type="ECO:0000313" key="3">
    <source>
        <dbReference type="EMBL" id="SFB75948.1"/>
    </source>
</evidence>
<evidence type="ECO:0000259" key="2">
    <source>
        <dbReference type="Pfam" id="PF00248"/>
    </source>
</evidence>
<dbReference type="SUPFAM" id="SSF51430">
    <property type="entry name" value="NAD(P)-linked oxidoreductase"/>
    <property type="match status" value="1"/>
</dbReference>
<keyword evidence="4" id="KW-1185">Reference proteome</keyword>
<dbReference type="InterPro" id="IPR023210">
    <property type="entry name" value="NADP_OxRdtase_dom"/>
</dbReference>
<dbReference type="OrthoDB" id="9773828at2"/>
<dbReference type="STRING" id="927664.SAMN05421780_101319"/>
<dbReference type="PRINTS" id="PR00069">
    <property type="entry name" value="ALDKETRDTASE"/>
</dbReference>
<dbReference type="AlphaFoldDB" id="A0A1I1DSC6"/>
<dbReference type="CDD" id="cd19103">
    <property type="entry name" value="AKR_unchar"/>
    <property type="match status" value="1"/>
</dbReference>
<name>A0A1I1DSC6_9BACT</name>
<dbReference type="InterPro" id="IPR020471">
    <property type="entry name" value="AKR"/>
</dbReference>
<reference evidence="3 4" key="1">
    <citation type="submission" date="2016-10" db="EMBL/GenBank/DDBJ databases">
        <authorList>
            <person name="de Groot N.N."/>
        </authorList>
    </citation>
    <scope>NUCLEOTIDE SEQUENCE [LARGE SCALE GENOMIC DNA]</scope>
    <source>
        <strain evidence="3 4">DSM 6793</strain>
    </source>
</reference>
<dbReference type="EMBL" id="FOLE01000001">
    <property type="protein sequence ID" value="SFB75948.1"/>
    <property type="molecule type" value="Genomic_DNA"/>
</dbReference>
<evidence type="ECO:0000313" key="4">
    <source>
        <dbReference type="Proteomes" id="UP000199514"/>
    </source>
</evidence>
<dbReference type="Pfam" id="PF00248">
    <property type="entry name" value="Aldo_ket_red"/>
    <property type="match status" value="1"/>
</dbReference>
<dbReference type="PANTHER" id="PTHR43364:SF4">
    <property type="entry name" value="NAD(P)-LINKED OXIDOREDUCTASE SUPERFAMILY PROTEIN"/>
    <property type="match status" value="1"/>
</dbReference>
<dbReference type="RefSeq" id="WP_091506190.1">
    <property type="nucleotide sequence ID" value="NZ_FOLE01000001.1"/>
</dbReference>
<dbReference type="InterPro" id="IPR036812">
    <property type="entry name" value="NAD(P)_OxRdtase_dom_sf"/>
</dbReference>
<dbReference type="InterPro" id="IPR050523">
    <property type="entry name" value="AKR_Detox_Biosynth"/>
</dbReference>
<dbReference type="PANTHER" id="PTHR43364">
    <property type="entry name" value="NADH-SPECIFIC METHYLGLYOXAL REDUCTASE-RELATED"/>
    <property type="match status" value="1"/>
</dbReference>
<organism evidence="3 4">
    <name type="scientific">Flexibacter flexilis DSM 6793</name>
    <dbReference type="NCBI Taxonomy" id="927664"/>
    <lineage>
        <taxon>Bacteria</taxon>
        <taxon>Pseudomonadati</taxon>
        <taxon>Bacteroidota</taxon>
        <taxon>Cytophagia</taxon>
        <taxon>Cytophagales</taxon>
        <taxon>Flexibacteraceae</taxon>
        <taxon>Flexibacter</taxon>
    </lineage>
</organism>
<dbReference type="GO" id="GO:0016491">
    <property type="term" value="F:oxidoreductase activity"/>
    <property type="evidence" value="ECO:0007669"/>
    <property type="project" value="UniProtKB-KW"/>
</dbReference>
<accession>A0A1I1DSC6</accession>
<dbReference type="Gene3D" id="3.20.20.100">
    <property type="entry name" value="NADP-dependent oxidoreductase domain"/>
    <property type="match status" value="1"/>
</dbReference>